<dbReference type="EMBL" id="AEUD01000001">
    <property type="protein sequence ID" value="EGD56818.1"/>
    <property type="molecule type" value="Genomic_DNA"/>
</dbReference>
<feature type="domain" description="VOC" evidence="1">
    <location>
        <begin position="6"/>
        <end position="136"/>
    </location>
</feature>
<gene>
    <name evidence="2" type="ORF">SCNU_00530</name>
</gene>
<dbReference type="Pfam" id="PF00903">
    <property type="entry name" value="Glyoxalase"/>
    <property type="match status" value="1"/>
</dbReference>
<keyword evidence="3" id="KW-1185">Reference proteome</keyword>
<protein>
    <recommendedName>
        <fullName evidence="1">VOC domain-containing protein</fullName>
    </recommendedName>
</protein>
<reference evidence="2 3" key="1">
    <citation type="journal article" date="2011" name="J. Bacteriol.">
        <title>Draft Genome Sequence of Gordonia neofelifaecis NRRL B-59395, a Cholesterol-Degrading Actinomycete.</title>
        <authorList>
            <person name="Ge F."/>
            <person name="Li W."/>
            <person name="Chen G."/>
            <person name="Liu Y."/>
            <person name="Zhang G."/>
            <person name="Yong B."/>
            <person name="Wang Q."/>
            <person name="Wang N."/>
            <person name="Huang Z."/>
            <person name="Li W."/>
            <person name="Wang J."/>
            <person name="Wu C."/>
            <person name="Xie Q."/>
            <person name="Liu G."/>
        </authorList>
    </citation>
    <scope>NUCLEOTIDE SEQUENCE [LARGE SCALE GENOMIC DNA]</scope>
    <source>
        <strain evidence="2 3">NRRL B-59395</strain>
    </source>
</reference>
<organism evidence="2 3">
    <name type="scientific">Gordonia neofelifaecis NRRL B-59395</name>
    <dbReference type="NCBI Taxonomy" id="644548"/>
    <lineage>
        <taxon>Bacteria</taxon>
        <taxon>Bacillati</taxon>
        <taxon>Actinomycetota</taxon>
        <taxon>Actinomycetes</taxon>
        <taxon>Mycobacteriales</taxon>
        <taxon>Gordoniaceae</taxon>
        <taxon>Gordonia</taxon>
    </lineage>
</organism>
<proteinExistence type="predicted"/>
<dbReference type="InterPro" id="IPR037523">
    <property type="entry name" value="VOC_core"/>
</dbReference>
<dbReference type="AlphaFoldDB" id="F1YEI5"/>
<comment type="caution">
    <text evidence="2">The sequence shown here is derived from an EMBL/GenBank/DDBJ whole genome shotgun (WGS) entry which is preliminary data.</text>
</comment>
<dbReference type="Gene3D" id="3.30.720.110">
    <property type="match status" value="1"/>
</dbReference>
<dbReference type="SUPFAM" id="SSF54593">
    <property type="entry name" value="Glyoxalase/Bleomycin resistance protein/Dihydroxybiphenyl dioxygenase"/>
    <property type="match status" value="1"/>
</dbReference>
<sequence>MAEQEIPDQTVFPQLKYLRPGAMIAFLEDAFGFGRHFSVAGDDGEIEHAQLRVGSGLIFLSRHHDGDRYGLSSPEALGGTTQNLCVWISDDQLDEHCRKAVNAGAVVLNPIHDSLAGVREYSCADPEGHVWTFSSYAGEPVRDPV</sequence>
<dbReference type="RefSeq" id="WP_009677383.1">
    <property type="nucleotide sequence ID" value="NZ_AEUD01000001.1"/>
</dbReference>
<dbReference type="InterPro" id="IPR029068">
    <property type="entry name" value="Glyas_Bleomycin-R_OHBP_Dase"/>
</dbReference>
<dbReference type="STRING" id="644548.SCNU_00530"/>
<evidence type="ECO:0000313" key="2">
    <source>
        <dbReference type="EMBL" id="EGD56818.1"/>
    </source>
</evidence>
<dbReference type="PANTHER" id="PTHR34109">
    <property type="entry name" value="BNAUNNG04460D PROTEIN-RELATED"/>
    <property type="match status" value="1"/>
</dbReference>
<dbReference type="OrthoDB" id="9809391at2"/>
<dbReference type="InterPro" id="IPR004360">
    <property type="entry name" value="Glyas_Fos-R_dOase_dom"/>
</dbReference>
<dbReference type="PROSITE" id="PS51819">
    <property type="entry name" value="VOC"/>
    <property type="match status" value="1"/>
</dbReference>
<dbReference type="Gene3D" id="3.30.720.120">
    <property type="match status" value="1"/>
</dbReference>
<name>F1YEI5_9ACTN</name>
<dbReference type="Proteomes" id="UP000035065">
    <property type="component" value="Unassembled WGS sequence"/>
</dbReference>
<evidence type="ECO:0000313" key="3">
    <source>
        <dbReference type="Proteomes" id="UP000035065"/>
    </source>
</evidence>
<dbReference type="PANTHER" id="PTHR34109:SF1">
    <property type="entry name" value="VOC DOMAIN-CONTAINING PROTEIN"/>
    <property type="match status" value="1"/>
</dbReference>
<evidence type="ECO:0000259" key="1">
    <source>
        <dbReference type="PROSITE" id="PS51819"/>
    </source>
</evidence>
<dbReference type="eggNOG" id="COG2764">
    <property type="taxonomic scope" value="Bacteria"/>
</dbReference>
<accession>F1YEI5</accession>